<feature type="transmembrane region" description="Helical" evidence="8">
    <location>
        <begin position="320"/>
        <end position="338"/>
    </location>
</feature>
<dbReference type="FunFam" id="1.20.1250.20:FF:000386">
    <property type="entry name" value="MFS general substrate transporter"/>
    <property type="match status" value="1"/>
</dbReference>
<keyword evidence="6 8" id="KW-0472">Membrane</keyword>
<evidence type="ECO:0000259" key="9">
    <source>
        <dbReference type="PROSITE" id="PS50850"/>
    </source>
</evidence>
<dbReference type="FunFam" id="1.20.1250.20:FF:000065">
    <property type="entry name" value="Putative MFS pantothenate transporter"/>
    <property type="match status" value="1"/>
</dbReference>
<dbReference type="Gene3D" id="1.20.1250.20">
    <property type="entry name" value="MFS general substrate transporter like domains"/>
    <property type="match status" value="1"/>
</dbReference>
<reference evidence="11" key="1">
    <citation type="journal article" date="2017" name="Genome Biol.">
        <title>Comparative genomics reveals high biological diversity and specific adaptations in the industrially and medically important fungal genus Aspergillus.</title>
        <authorList>
            <person name="de Vries R.P."/>
            <person name="Riley R."/>
            <person name="Wiebenga A."/>
            <person name="Aguilar-Osorio G."/>
            <person name="Amillis S."/>
            <person name="Uchima C.A."/>
            <person name="Anderluh G."/>
            <person name="Asadollahi M."/>
            <person name="Askin M."/>
            <person name="Barry K."/>
            <person name="Battaglia E."/>
            <person name="Bayram O."/>
            <person name="Benocci T."/>
            <person name="Braus-Stromeyer S.A."/>
            <person name="Caldana C."/>
            <person name="Canovas D."/>
            <person name="Cerqueira G.C."/>
            <person name="Chen F."/>
            <person name="Chen W."/>
            <person name="Choi C."/>
            <person name="Clum A."/>
            <person name="Dos Santos R.A."/>
            <person name="Damasio A.R."/>
            <person name="Diallinas G."/>
            <person name="Emri T."/>
            <person name="Fekete E."/>
            <person name="Flipphi M."/>
            <person name="Freyberg S."/>
            <person name="Gallo A."/>
            <person name="Gournas C."/>
            <person name="Habgood R."/>
            <person name="Hainaut M."/>
            <person name="Harispe M.L."/>
            <person name="Henrissat B."/>
            <person name="Hilden K.S."/>
            <person name="Hope R."/>
            <person name="Hossain A."/>
            <person name="Karabika E."/>
            <person name="Karaffa L."/>
            <person name="Karanyi Z."/>
            <person name="Krasevec N."/>
            <person name="Kuo A."/>
            <person name="Kusch H."/>
            <person name="LaButti K."/>
            <person name="Lagendijk E.L."/>
            <person name="Lapidus A."/>
            <person name="Levasseur A."/>
            <person name="Lindquist E."/>
            <person name="Lipzen A."/>
            <person name="Logrieco A.F."/>
            <person name="MacCabe A."/>
            <person name="Maekelae M.R."/>
            <person name="Malavazi I."/>
            <person name="Melin P."/>
            <person name="Meyer V."/>
            <person name="Mielnichuk N."/>
            <person name="Miskei M."/>
            <person name="Molnar A.P."/>
            <person name="Mule G."/>
            <person name="Ngan C.Y."/>
            <person name="Orejas M."/>
            <person name="Orosz E."/>
            <person name="Ouedraogo J.P."/>
            <person name="Overkamp K.M."/>
            <person name="Park H.-S."/>
            <person name="Perrone G."/>
            <person name="Piumi F."/>
            <person name="Punt P.J."/>
            <person name="Ram A.F."/>
            <person name="Ramon A."/>
            <person name="Rauscher S."/>
            <person name="Record E."/>
            <person name="Riano-Pachon D.M."/>
            <person name="Robert V."/>
            <person name="Roehrig J."/>
            <person name="Ruller R."/>
            <person name="Salamov A."/>
            <person name="Salih N.S."/>
            <person name="Samson R.A."/>
            <person name="Sandor E."/>
            <person name="Sanguinetti M."/>
            <person name="Schuetze T."/>
            <person name="Sepcic K."/>
            <person name="Shelest E."/>
            <person name="Sherlock G."/>
            <person name="Sophianopoulou V."/>
            <person name="Squina F.M."/>
            <person name="Sun H."/>
            <person name="Susca A."/>
            <person name="Todd R.B."/>
            <person name="Tsang A."/>
            <person name="Unkles S.E."/>
            <person name="van de Wiele N."/>
            <person name="van Rossen-Uffink D."/>
            <person name="Oliveira J.V."/>
            <person name="Vesth T.C."/>
            <person name="Visser J."/>
            <person name="Yu J.-H."/>
            <person name="Zhou M."/>
            <person name="Andersen M.R."/>
            <person name="Archer D.B."/>
            <person name="Baker S.E."/>
            <person name="Benoit I."/>
            <person name="Brakhage A.A."/>
            <person name="Braus G.H."/>
            <person name="Fischer R."/>
            <person name="Frisvad J.C."/>
            <person name="Goldman G.H."/>
            <person name="Houbraken J."/>
            <person name="Oakley B."/>
            <person name="Pocsi I."/>
            <person name="Scazzocchio C."/>
            <person name="Seiboth B."/>
            <person name="vanKuyk P.A."/>
            <person name="Wortman J."/>
            <person name="Dyer P.S."/>
            <person name="Grigoriev I.V."/>
        </authorList>
    </citation>
    <scope>NUCLEOTIDE SEQUENCE [LARGE SCALE GENOMIC DNA]</scope>
    <source>
        <strain evidence="11">CBS 516.65</strain>
    </source>
</reference>
<dbReference type="RefSeq" id="XP_022395590.1">
    <property type="nucleotide sequence ID" value="XM_022548519.1"/>
</dbReference>
<dbReference type="AlphaFoldDB" id="A0A1L9V4Y4"/>
<keyword evidence="3" id="KW-1003">Cell membrane</keyword>
<dbReference type="GO" id="GO:0098717">
    <property type="term" value="P:pantothenate import across plasma membrane"/>
    <property type="evidence" value="ECO:0007669"/>
    <property type="project" value="TreeGrafter"/>
</dbReference>
<feature type="transmembrane region" description="Helical" evidence="8">
    <location>
        <begin position="249"/>
        <end position="273"/>
    </location>
</feature>
<evidence type="ECO:0000256" key="6">
    <source>
        <dbReference type="ARBA" id="ARBA00023136"/>
    </source>
</evidence>
<feature type="transmembrane region" description="Helical" evidence="8">
    <location>
        <begin position="415"/>
        <end position="435"/>
    </location>
</feature>
<evidence type="ECO:0000256" key="1">
    <source>
        <dbReference type="ARBA" id="ARBA00004651"/>
    </source>
</evidence>
<feature type="transmembrane region" description="Helical" evidence="8">
    <location>
        <begin position="381"/>
        <end position="403"/>
    </location>
</feature>
<organism evidence="10 11">
    <name type="scientific">Aspergillus glaucus CBS 516.65</name>
    <dbReference type="NCBI Taxonomy" id="1160497"/>
    <lineage>
        <taxon>Eukaryota</taxon>
        <taxon>Fungi</taxon>
        <taxon>Dikarya</taxon>
        <taxon>Ascomycota</taxon>
        <taxon>Pezizomycotina</taxon>
        <taxon>Eurotiomycetes</taxon>
        <taxon>Eurotiomycetidae</taxon>
        <taxon>Eurotiales</taxon>
        <taxon>Aspergillaceae</taxon>
        <taxon>Aspergillus</taxon>
        <taxon>Aspergillus subgen. Aspergillus</taxon>
    </lineage>
</organism>
<feature type="transmembrane region" description="Helical" evidence="8">
    <location>
        <begin position="87"/>
        <end position="106"/>
    </location>
</feature>
<evidence type="ECO:0000256" key="2">
    <source>
        <dbReference type="ARBA" id="ARBA00022448"/>
    </source>
</evidence>
<dbReference type="PROSITE" id="PS50850">
    <property type="entry name" value="MFS"/>
    <property type="match status" value="1"/>
</dbReference>
<keyword evidence="5 8" id="KW-1133">Transmembrane helix</keyword>
<comment type="similarity">
    <text evidence="7">Belongs to the major facilitator superfamily. Allantoate permease family.</text>
</comment>
<dbReference type="VEuPathDB" id="FungiDB:ASPGLDRAFT_62214"/>
<dbReference type="OrthoDB" id="3639251at2759"/>
<dbReference type="GO" id="GO:0015233">
    <property type="term" value="F:pantothenate transmembrane transporter activity"/>
    <property type="evidence" value="ECO:0007669"/>
    <property type="project" value="TreeGrafter"/>
</dbReference>
<keyword evidence="4 8" id="KW-0812">Transmembrane</keyword>
<feature type="transmembrane region" description="Helical" evidence="8">
    <location>
        <begin position="293"/>
        <end position="311"/>
    </location>
</feature>
<dbReference type="InterPro" id="IPR036259">
    <property type="entry name" value="MFS_trans_sf"/>
</dbReference>
<dbReference type="GeneID" id="34464779"/>
<keyword evidence="2" id="KW-0813">Transport</keyword>
<evidence type="ECO:0000256" key="3">
    <source>
        <dbReference type="ARBA" id="ARBA00022475"/>
    </source>
</evidence>
<proteinExistence type="inferred from homology"/>
<feature type="transmembrane region" description="Helical" evidence="8">
    <location>
        <begin position="180"/>
        <end position="203"/>
    </location>
</feature>
<comment type="subcellular location">
    <subcellularLocation>
        <location evidence="1">Cell membrane</location>
        <topology evidence="1">Multi-pass membrane protein</topology>
    </subcellularLocation>
</comment>
<dbReference type="SUPFAM" id="SSF103473">
    <property type="entry name" value="MFS general substrate transporter"/>
    <property type="match status" value="1"/>
</dbReference>
<evidence type="ECO:0000313" key="11">
    <source>
        <dbReference type="Proteomes" id="UP000184300"/>
    </source>
</evidence>
<name>A0A1L9V4Y4_ASPGL</name>
<evidence type="ECO:0000313" key="10">
    <source>
        <dbReference type="EMBL" id="OJJ78892.1"/>
    </source>
</evidence>
<accession>A0A1L9V4Y4</accession>
<evidence type="ECO:0000256" key="5">
    <source>
        <dbReference type="ARBA" id="ARBA00022989"/>
    </source>
</evidence>
<dbReference type="GO" id="GO:0005886">
    <property type="term" value="C:plasma membrane"/>
    <property type="evidence" value="ECO:0007669"/>
    <property type="project" value="UniProtKB-SubCell"/>
</dbReference>
<feature type="transmembrane region" description="Helical" evidence="8">
    <location>
        <begin position="12"/>
        <end position="31"/>
    </location>
</feature>
<evidence type="ECO:0000256" key="8">
    <source>
        <dbReference type="SAM" id="Phobius"/>
    </source>
</evidence>
<keyword evidence="11" id="KW-1185">Reference proteome</keyword>
<dbReference type="InterPro" id="IPR011701">
    <property type="entry name" value="MFS"/>
</dbReference>
<evidence type="ECO:0000256" key="4">
    <source>
        <dbReference type="ARBA" id="ARBA00022692"/>
    </source>
</evidence>
<evidence type="ECO:0000256" key="7">
    <source>
        <dbReference type="ARBA" id="ARBA00037968"/>
    </source>
</evidence>
<dbReference type="Pfam" id="PF07690">
    <property type="entry name" value="MFS_1"/>
    <property type="match status" value="1"/>
</dbReference>
<feature type="transmembrane region" description="Helical" evidence="8">
    <location>
        <begin position="112"/>
        <end position="135"/>
    </location>
</feature>
<feature type="transmembrane region" description="Helical" evidence="8">
    <location>
        <begin position="350"/>
        <end position="369"/>
    </location>
</feature>
<sequence length="458" mass="51536">MGFFATLSPERRLLWKIDFFILSFCCVTYFFNYLDRSNLTNAYVSGMQEELAFHGNQLNVINTVFTVGYIIGQIPSNLAVTYVRPRYFFPAMVLFWGGLTMITAAVRNPQGIMAIRFFLGVAEASTFAGTHYILGSWYTESELGKRSGIFTASGLAGTMFGGFIQTGIHSSLDGTSGMSGWRWLFIIDGLITFPIAIYGLFLFPDTPTTTRAPYLTESERALAVSRLPEVNADKAPLDLKFIKRLFTTWYWWGFVILWVIAGETESFSSNTLLALYMKAHPTIHYSVAQLNNYPTGVPAVGIISTLFWSWLTDILRGKRYMVGYFIGITCIVTSVLILTQFDSTATVFGAYYWAGAVYACQATFFAWCNDAMRAQDARQRSVVIASMNLGNNAVNAWWSIIFYSADLAPRFTRGMWAMVGCSIALILWTSGIWFVTAREERQPVQDEPKAERQIVKHE</sequence>
<feature type="transmembrane region" description="Helical" evidence="8">
    <location>
        <begin position="147"/>
        <end position="168"/>
    </location>
</feature>
<dbReference type="PANTHER" id="PTHR43791">
    <property type="entry name" value="PERMEASE-RELATED"/>
    <property type="match status" value="1"/>
</dbReference>
<dbReference type="Proteomes" id="UP000184300">
    <property type="component" value="Unassembled WGS sequence"/>
</dbReference>
<dbReference type="EMBL" id="KV878925">
    <property type="protein sequence ID" value="OJJ78892.1"/>
    <property type="molecule type" value="Genomic_DNA"/>
</dbReference>
<feature type="transmembrane region" description="Helical" evidence="8">
    <location>
        <begin position="60"/>
        <end position="80"/>
    </location>
</feature>
<dbReference type="STRING" id="1160497.A0A1L9V4Y4"/>
<feature type="domain" description="Major facilitator superfamily (MFS) profile" evidence="9">
    <location>
        <begin position="21"/>
        <end position="458"/>
    </location>
</feature>
<dbReference type="InterPro" id="IPR020846">
    <property type="entry name" value="MFS_dom"/>
</dbReference>
<protein>
    <recommendedName>
        <fullName evidence="9">Major facilitator superfamily (MFS) profile domain-containing protein</fullName>
    </recommendedName>
</protein>
<gene>
    <name evidence="10" type="ORF">ASPGLDRAFT_62214</name>
</gene>
<dbReference type="PANTHER" id="PTHR43791:SF4">
    <property type="entry name" value="PANTOTHENATE TRANSPORTER FEN2"/>
    <property type="match status" value="1"/>
</dbReference>